<dbReference type="EMBL" id="NIQC01000004">
    <property type="protein sequence ID" value="OWZ84425.1"/>
    <property type="molecule type" value="Genomic_DNA"/>
</dbReference>
<evidence type="ECO:0008006" key="3">
    <source>
        <dbReference type="Google" id="ProtNLM"/>
    </source>
</evidence>
<proteinExistence type="predicted"/>
<dbReference type="OrthoDB" id="9785192at2"/>
<dbReference type="RefSeq" id="WP_089022756.1">
    <property type="nucleotide sequence ID" value="NZ_NIQC01000004.1"/>
</dbReference>
<dbReference type="GO" id="GO:0006974">
    <property type="term" value="P:DNA damage response"/>
    <property type="evidence" value="ECO:0007669"/>
    <property type="project" value="TreeGrafter"/>
</dbReference>
<dbReference type="PANTHER" id="PTHR34387:SF2">
    <property type="entry name" value="SLR1258 PROTEIN"/>
    <property type="match status" value="1"/>
</dbReference>
<gene>
    <name evidence="1" type="ORF">CDO51_02660</name>
</gene>
<organism evidence="1 2">
    <name type="scientific">Natranaerobius trueperi</name>
    <dbReference type="NCBI Taxonomy" id="759412"/>
    <lineage>
        <taxon>Bacteria</taxon>
        <taxon>Bacillati</taxon>
        <taxon>Bacillota</taxon>
        <taxon>Clostridia</taxon>
        <taxon>Natranaerobiales</taxon>
        <taxon>Natranaerobiaceae</taxon>
        <taxon>Natranaerobius</taxon>
    </lineage>
</organism>
<reference evidence="1 2" key="1">
    <citation type="submission" date="2017-06" db="EMBL/GenBank/DDBJ databases">
        <title>Draft Genome Sequence of Natranaerobius trueperi halophilic, alkalithermophilic bacteria from soda lakes.</title>
        <authorList>
            <person name="Zhao B."/>
        </authorList>
    </citation>
    <scope>NUCLEOTIDE SEQUENCE [LARGE SCALE GENOMIC DNA]</scope>
    <source>
        <strain evidence="1 2">DSM 18760</strain>
    </source>
</reference>
<dbReference type="Proteomes" id="UP000214588">
    <property type="component" value="Unassembled WGS sequence"/>
</dbReference>
<dbReference type="Gene3D" id="3.30.70.2970">
    <property type="entry name" value="Protein of unknown function (DUF541), domain 2"/>
    <property type="match status" value="1"/>
</dbReference>
<dbReference type="Gene3D" id="3.30.110.170">
    <property type="entry name" value="Protein of unknown function (DUF541), domain 1"/>
    <property type="match status" value="1"/>
</dbReference>
<comment type="caution">
    <text evidence="1">The sequence shown here is derived from an EMBL/GenBank/DDBJ whole genome shotgun (WGS) entry which is preliminary data.</text>
</comment>
<protein>
    <recommendedName>
        <fullName evidence="3">SIMPL domain-containing protein</fullName>
    </recommendedName>
</protein>
<dbReference type="InterPro" id="IPR052022">
    <property type="entry name" value="26kDa_periplasmic_antigen"/>
</dbReference>
<name>A0A226BZQ4_9FIRM</name>
<sequence>MLSKKSRPNLTMGVVMAIGLMLAFSPVTSYAIEEEVLDLNGETSIVTVKGEGIVEVEPDLAYLTLGVETSSESVRNAQEENIDKMELVVDTLHDIGLDEQDIKVGQYSIGQQYVHPEDDEDPEYEVSNQIDVTVTDLEQVGPILEAGVEKGVNNVISLEYGVESEKEYELKALDKAMEKAKNKAKRIAAFYKKSLGDARQVNEGSTSIGYTEIDFSSDRSVALEEAEMDAYGTAGLAAEPGEVTFDASVDVLYKIE</sequence>
<keyword evidence="2" id="KW-1185">Reference proteome</keyword>
<dbReference type="PANTHER" id="PTHR34387">
    <property type="entry name" value="SLR1258 PROTEIN"/>
    <property type="match status" value="1"/>
</dbReference>
<evidence type="ECO:0000313" key="1">
    <source>
        <dbReference type="EMBL" id="OWZ84425.1"/>
    </source>
</evidence>
<dbReference type="InterPro" id="IPR007497">
    <property type="entry name" value="SIMPL/DUF541"/>
</dbReference>
<dbReference type="Pfam" id="PF04402">
    <property type="entry name" value="SIMPL"/>
    <property type="match status" value="1"/>
</dbReference>
<evidence type="ECO:0000313" key="2">
    <source>
        <dbReference type="Proteomes" id="UP000214588"/>
    </source>
</evidence>
<accession>A0A226BZQ4</accession>
<dbReference type="AlphaFoldDB" id="A0A226BZQ4"/>